<dbReference type="Pfam" id="PF02181">
    <property type="entry name" value="FH2"/>
    <property type="match status" value="1"/>
</dbReference>
<dbReference type="SMART" id="SM00498">
    <property type="entry name" value="FH2"/>
    <property type="match status" value="1"/>
</dbReference>
<dbReference type="AlphaFoldDB" id="A0A0K9PZC2"/>
<dbReference type="InterPro" id="IPR042201">
    <property type="entry name" value="FH2_Formin_sf"/>
</dbReference>
<feature type="domain" description="FH2" evidence="4">
    <location>
        <begin position="1"/>
        <end position="320"/>
    </location>
</feature>
<dbReference type="EMBL" id="LFYR01000379">
    <property type="protein sequence ID" value="KMZ74264.1"/>
    <property type="molecule type" value="Genomic_DNA"/>
</dbReference>
<comment type="similarity">
    <text evidence="1">Belongs to the formin-like family. Class-II subfamily.</text>
</comment>
<dbReference type="OrthoDB" id="1668162at2759"/>
<feature type="compositionally biased region" description="Basic and acidic residues" evidence="3">
    <location>
        <begin position="313"/>
        <end position="322"/>
    </location>
</feature>
<organism evidence="5 6">
    <name type="scientific">Zostera marina</name>
    <name type="common">Eelgrass</name>
    <dbReference type="NCBI Taxonomy" id="29655"/>
    <lineage>
        <taxon>Eukaryota</taxon>
        <taxon>Viridiplantae</taxon>
        <taxon>Streptophyta</taxon>
        <taxon>Embryophyta</taxon>
        <taxon>Tracheophyta</taxon>
        <taxon>Spermatophyta</taxon>
        <taxon>Magnoliopsida</taxon>
        <taxon>Liliopsida</taxon>
        <taxon>Zosteraceae</taxon>
        <taxon>Zostera</taxon>
    </lineage>
</organism>
<protein>
    <recommendedName>
        <fullName evidence="2">Formin-like protein</fullName>
    </recommendedName>
</protein>
<dbReference type="Proteomes" id="UP000036987">
    <property type="component" value="Unassembled WGS sequence"/>
</dbReference>
<comment type="caution">
    <text evidence="5">The sequence shown here is derived from an EMBL/GenBank/DDBJ whole genome shotgun (WGS) entry which is preliminary data.</text>
</comment>
<evidence type="ECO:0000256" key="2">
    <source>
        <dbReference type="RuleBase" id="RU361260"/>
    </source>
</evidence>
<evidence type="ECO:0000256" key="3">
    <source>
        <dbReference type="SAM" id="MobiDB-lite"/>
    </source>
</evidence>
<evidence type="ECO:0000313" key="6">
    <source>
        <dbReference type="Proteomes" id="UP000036987"/>
    </source>
</evidence>
<dbReference type="PANTHER" id="PTHR45733:SF8">
    <property type="entry name" value="FORMIN-J"/>
    <property type="match status" value="1"/>
</dbReference>
<evidence type="ECO:0000256" key="1">
    <source>
        <dbReference type="ARBA" id="ARBA00006468"/>
    </source>
</evidence>
<keyword evidence="6" id="KW-1185">Reference proteome</keyword>
<accession>A0A0K9PZC2</accession>
<evidence type="ECO:0000259" key="4">
    <source>
        <dbReference type="PROSITE" id="PS51444"/>
    </source>
</evidence>
<dbReference type="InterPro" id="IPR051144">
    <property type="entry name" value="Formin_homology_domain"/>
</dbReference>
<gene>
    <name evidence="5" type="ORF">ZOSMA_132G00330</name>
</gene>
<sequence>IDIRRANNCGIMLATIKMPLPDLMNSVLSLDDSVLDIDQVENLIKSCPTKEEMDLLKGFKGDKESLGKCEQFFLEVMKVPRMEAKLQAFSFKIQFRSHVNDLSENLSIVNSAAEEIKNSTKLERIMQAILSLGNALNQGTARGCAIGFRLDSLLKLKDTRARNSRMTLMNYLCKVIAEKMPELLDFPDDLNCLECASKIQLKTLAEEMQSINKGIEMVEQEFAASENDGPVSKTFYKNLKDFITSAVGEVRTLTSQYSGVGRNADALAHYFGEDPARCPFEQVVATLINFVRLFVQAHKENLKQIQLEMKKAQKESENEKANKNGGQLMKQKSLSWEF</sequence>
<proteinExistence type="inferred from homology"/>
<name>A0A0K9PZC2_ZOSMR</name>
<dbReference type="SUPFAM" id="SSF101447">
    <property type="entry name" value="Formin homology 2 domain (FH2 domain)"/>
    <property type="match status" value="1"/>
</dbReference>
<feature type="region of interest" description="Disordered" evidence="3">
    <location>
        <begin position="313"/>
        <end position="338"/>
    </location>
</feature>
<reference evidence="6" key="1">
    <citation type="journal article" date="2016" name="Nature">
        <title>The genome of the seagrass Zostera marina reveals angiosperm adaptation to the sea.</title>
        <authorList>
            <person name="Olsen J.L."/>
            <person name="Rouze P."/>
            <person name="Verhelst B."/>
            <person name="Lin Y.-C."/>
            <person name="Bayer T."/>
            <person name="Collen J."/>
            <person name="Dattolo E."/>
            <person name="De Paoli E."/>
            <person name="Dittami S."/>
            <person name="Maumus F."/>
            <person name="Michel G."/>
            <person name="Kersting A."/>
            <person name="Lauritano C."/>
            <person name="Lohaus R."/>
            <person name="Toepel M."/>
            <person name="Tonon T."/>
            <person name="Vanneste K."/>
            <person name="Amirebrahimi M."/>
            <person name="Brakel J."/>
            <person name="Bostroem C."/>
            <person name="Chovatia M."/>
            <person name="Grimwood J."/>
            <person name="Jenkins J.W."/>
            <person name="Jueterbock A."/>
            <person name="Mraz A."/>
            <person name="Stam W.T."/>
            <person name="Tice H."/>
            <person name="Bornberg-Bauer E."/>
            <person name="Green P.J."/>
            <person name="Pearson G.A."/>
            <person name="Procaccini G."/>
            <person name="Duarte C.M."/>
            <person name="Schmutz J."/>
            <person name="Reusch T.B.H."/>
            <person name="Van de Peer Y."/>
        </authorList>
    </citation>
    <scope>NUCLEOTIDE SEQUENCE [LARGE SCALE GENOMIC DNA]</scope>
    <source>
        <strain evidence="6">cv. Finnish</strain>
    </source>
</reference>
<dbReference type="PANTHER" id="PTHR45733">
    <property type="entry name" value="FORMIN-J"/>
    <property type="match status" value="1"/>
</dbReference>
<dbReference type="Gene3D" id="1.20.58.2220">
    <property type="entry name" value="Formin, FH2 domain"/>
    <property type="match status" value="1"/>
</dbReference>
<evidence type="ECO:0000313" key="5">
    <source>
        <dbReference type="EMBL" id="KMZ74264.1"/>
    </source>
</evidence>
<dbReference type="PROSITE" id="PS51444">
    <property type="entry name" value="FH2"/>
    <property type="match status" value="1"/>
</dbReference>
<feature type="non-terminal residue" evidence="5">
    <location>
        <position position="1"/>
    </location>
</feature>
<dbReference type="InterPro" id="IPR015425">
    <property type="entry name" value="FH2_Formin"/>
</dbReference>